<evidence type="ECO:0000256" key="1">
    <source>
        <dbReference type="ARBA" id="ARBA00001946"/>
    </source>
</evidence>
<evidence type="ECO:0000256" key="14">
    <source>
        <dbReference type="ARBA" id="ARBA00025228"/>
    </source>
</evidence>
<dbReference type="AlphaFoldDB" id="S0G4U2"/>
<evidence type="ECO:0000256" key="12">
    <source>
        <dbReference type="ARBA" id="ARBA00022989"/>
    </source>
</evidence>
<dbReference type="Proteomes" id="UP000014216">
    <property type="component" value="Unassembled WGS sequence"/>
</dbReference>
<feature type="transmembrane region" description="Helical" evidence="19">
    <location>
        <begin position="145"/>
        <end position="167"/>
    </location>
</feature>
<dbReference type="UniPathway" id="UPA00148">
    <property type="reaction ID" value="UER00238"/>
</dbReference>
<dbReference type="GO" id="GO:0008818">
    <property type="term" value="F:cobalamin 5'-phosphate synthase activity"/>
    <property type="evidence" value="ECO:0007669"/>
    <property type="project" value="UniProtKB-UniRule"/>
</dbReference>
<evidence type="ECO:0000256" key="18">
    <source>
        <dbReference type="ARBA" id="ARBA00049504"/>
    </source>
</evidence>
<keyword evidence="11 19" id="KW-0460">Magnesium</keyword>
<keyword evidence="9 19" id="KW-0808">Transferase</keyword>
<feature type="transmembrane region" description="Helical" evidence="19">
    <location>
        <begin position="113"/>
        <end position="133"/>
    </location>
</feature>
<evidence type="ECO:0000256" key="7">
    <source>
        <dbReference type="ARBA" id="ARBA00022475"/>
    </source>
</evidence>
<evidence type="ECO:0000256" key="6">
    <source>
        <dbReference type="ARBA" id="ARBA00015850"/>
    </source>
</evidence>
<keyword evidence="12 19" id="KW-1133">Transmembrane helix</keyword>
<comment type="function">
    <text evidence="14 19">Joins adenosylcobinamide-GDP and alpha-ribazole to generate adenosylcobalamin (Ado-cobalamin). Also synthesizes adenosylcobalamin 5'-phosphate from adenosylcobinamide-GDP and alpha-ribazole 5'-phosphate.</text>
</comment>
<comment type="cofactor">
    <cofactor evidence="1 19">
        <name>Mg(2+)</name>
        <dbReference type="ChEBI" id="CHEBI:18420"/>
    </cofactor>
</comment>
<keyword evidence="8 19" id="KW-0169">Cobalamin biosynthesis</keyword>
<dbReference type="OrthoDB" id="9794223at2"/>
<keyword evidence="10 19" id="KW-0812">Transmembrane</keyword>
<evidence type="ECO:0000256" key="17">
    <source>
        <dbReference type="ARBA" id="ARBA00048623"/>
    </source>
</evidence>
<comment type="catalytic activity">
    <reaction evidence="18 19">
        <text>alpha-ribazole 5'-phosphate + adenosylcob(III)inamide-GDP = adenosylcob(III)alamin 5'-phosphate + GMP + H(+)</text>
        <dbReference type="Rhea" id="RHEA:23560"/>
        <dbReference type="ChEBI" id="CHEBI:15378"/>
        <dbReference type="ChEBI" id="CHEBI:57918"/>
        <dbReference type="ChEBI" id="CHEBI:58115"/>
        <dbReference type="ChEBI" id="CHEBI:60487"/>
        <dbReference type="ChEBI" id="CHEBI:60493"/>
        <dbReference type="EC" id="2.7.8.26"/>
    </reaction>
</comment>
<evidence type="ECO:0000256" key="9">
    <source>
        <dbReference type="ARBA" id="ARBA00022679"/>
    </source>
</evidence>
<feature type="transmembrane region" description="Helical" evidence="19">
    <location>
        <begin position="40"/>
        <end position="59"/>
    </location>
</feature>
<dbReference type="Pfam" id="PF02654">
    <property type="entry name" value="CobS"/>
    <property type="match status" value="1"/>
</dbReference>
<keyword evidence="13 19" id="KW-0472">Membrane</keyword>
<dbReference type="PANTHER" id="PTHR34148">
    <property type="entry name" value="ADENOSYLCOBINAMIDE-GDP RIBAZOLETRANSFERASE"/>
    <property type="match status" value="1"/>
</dbReference>
<organism evidence="20 21">
    <name type="scientific">Desulfotignum phosphitoxidans DSM 13687</name>
    <dbReference type="NCBI Taxonomy" id="1286635"/>
    <lineage>
        <taxon>Bacteria</taxon>
        <taxon>Pseudomonadati</taxon>
        <taxon>Thermodesulfobacteriota</taxon>
        <taxon>Desulfobacteria</taxon>
        <taxon>Desulfobacterales</taxon>
        <taxon>Desulfobacteraceae</taxon>
        <taxon>Desulfotignum</taxon>
    </lineage>
</organism>
<dbReference type="GO" id="GO:0051073">
    <property type="term" value="F:adenosylcobinamide-GDP ribazoletransferase activity"/>
    <property type="evidence" value="ECO:0007669"/>
    <property type="project" value="UniProtKB-UniRule"/>
</dbReference>
<dbReference type="HAMAP" id="MF_00719">
    <property type="entry name" value="CobS"/>
    <property type="match status" value="1"/>
</dbReference>
<sequence>MTSSFRLTQFFTDLRAGLLFLTILPAGRDAAYSPMGMIRFFPIIGLILGSLVVLTDVIASRLWPMPVAALMDLLCLLILTGAFHMDGLGDTADGIFSHRPKERVLEIMKDSRIGMMGLVTVVGVLAVKLAGIYALKLNAGPGDMLLVLLLVPAYARAGMIFGIRFLPYGRKNAGTGLDLFAAPLGAKNFIYCLIPLCLSVFLGYTGLVLNLVFVITCPGILWFYKKKMNGITGDMLGAMTEFMEAILFLACGAAFV</sequence>
<protein>
    <recommendedName>
        <fullName evidence="6 19">Adenosylcobinamide-GDP ribazoletransferase</fullName>
        <ecNumber evidence="5 19">2.7.8.26</ecNumber>
    </recommendedName>
    <alternativeName>
        <fullName evidence="16 19">Cobalamin synthase</fullName>
    </alternativeName>
    <alternativeName>
        <fullName evidence="15 19">Cobalamin-5'-phosphate synthase</fullName>
    </alternativeName>
</protein>
<feature type="transmembrane region" description="Helical" evidence="19">
    <location>
        <begin position="179"/>
        <end position="201"/>
    </location>
</feature>
<name>S0G4U2_9BACT</name>
<evidence type="ECO:0000256" key="16">
    <source>
        <dbReference type="ARBA" id="ARBA00032853"/>
    </source>
</evidence>
<proteinExistence type="inferred from homology"/>
<keyword evidence="21" id="KW-1185">Reference proteome</keyword>
<evidence type="ECO:0000256" key="8">
    <source>
        <dbReference type="ARBA" id="ARBA00022573"/>
    </source>
</evidence>
<accession>S0G4U2</accession>
<evidence type="ECO:0000256" key="15">
    <source>
        <dbReference type="ARBA" id="ARBA00032605"/>
    </source>
</evidence>
<comment type="similarity">
    <text evidence="4 19">Belongs to the CobS family.</text>
</comment>
<dbReference type="PANTHER" id="PTHR34148:SF1">
    <property type="entry name" value="ADENOSYLCOBINAMIDE-GDP RIBAZOLETRANSFERASE"/>
    <property type="match status" value="1"/>
</dbReference>
<dbReference type="RefSeq" id="WP_006966881.1">
    <property type="nucleotide sequence ID" value="NZ_APJX01000006.1"/>
</dbReference>
<dbReference type="PATRIC" id="fig|1286635.3.peg.3118"/>
<feature type="transmembrane region" description="Helical" evidence="19">
    <location>
        <begin position="207"/>
        <end position="224"/>
    </location>
</feature>
<comment type="subcellular location">
    <subcellularLocation>
        <location evidence="2 19">Cell membrane</location>
        <topology evidence="2 19">Multi-pass membrane protein</topology>
    </subcellularLocation>
</comment>
<evidence type="ECO:0000256" key="10">
    <source>
        <dbReference type="ARBA" id="ARBA00022692"/>
    </source>
</evidence>
<evidence type="ECO:0000256" key="3">
    <source>
        <dbReference type="ARBA" id="ARBA00004663"/>
    </source>
</evidence>
<comment type="caution">
    <text evidence="20">The sequence shown here is derived from an EMBL/GenBank/DDBJ whole genome shotgun (WGS) entry which is preliminary data.</text>
</comment>
<evidence type="ECO:0000256" key="11">
    <source>
        <dbReference type="ARBA" id="ARBA00022842"/>
    </source>
</evidence>
<evidence type="ECO:0000256" key="19">
    <source>
        <dbReference type="HAMAP-Rule" id="MF_00719"/>
    </source>
</evidence>
<evidence type="ECO:0000256" key="5">
    <source>
        <dbReference type="ARBA" id="ARBA00013200"/>
    </source>
</evidence>
<comment type="catalytic activity">
    <reaction evidence="17 19">
        <text>alpha-ribazole + adenosylcob(III)inamide-GDP = adenosylcob(III)alamin + GMP + H(+)</text>
        <dbReference type="Rhea" id="RHEA:16049"/>
        <dbReference type="ChEBI" id="CHEBI:10329"/>
        <dbReference type="ChEBI" id="CHEBI:15378"/>
        <dbReference type="ChEBI" id="CHEBI:18408"/>
        <dbReference type="ChEBI" id="CHEBI:58115"/>
        <dbReference type="ChEBI" id="CHEBI:60487"/>
        <dbReference type="EC" id="2.7.8.26"/>
    </reaction>
</comment>
<evidence type="ECO:0000256" key="4">
    <source>
        <dbReference type="ARBA" id="ARBA00010561"/>
    </source>
</evidence>
<dbReference type="InterPro" id="IPR003805">
    <property type="entry name" value="CobS"/>
</dbReference>
<dbReference type="EMBL" id="APJX01000006">
    <property type="protein sequence ID" value="EMS79036.1"/>
    <property type="molecule type" value="Genomic_DNA"/>
</dbReference>
<dbReference type="EC" id="2.7.8.26" evidence="5 19"/>
<gene>
    <name evidence="19 20" type="primary">cobS</name>
    <name evidence="20" type="ORF">Dpo_6c02350</name>
</gene>
<comment type="pathway">
    <text evidence="3 19">Cofactor biosynthesis; adenosylcobalamin biosynthesis; adenosylcobalamin from cob(II)yrinate a,c-diamide: step 7/7.</text>
</comment>
<dbReference type="GO" id="GO:0009236">
    <property type="term" value="P:cobalamin biosynthetic process"/>
    <property type="evidence" value="ECO:0007669"/>
    <property type="project" value="UniProtKB-UniRule"/>
</dbReference>
<evidence type="ECO:0000313" key="21">
    <source>
        <dbReference type="Proteomes" id="UP000014216"/>
    </source>
</evidence>
<dbReference type="GO" id="GO:0005886">
    <property type="term" value="C:plasma membrane"/>
    <property type="evidence" value="ECO:0007669"/>
    <property type="project" value="UniProtKB-SubCell"/>
</dbReference>
<evidence type="ECO:0000313" key="20">
    <source>
        <dbReference type="EMBL" id="EMS79036.1"/>
    </source>
</evidence>
<reference evidence="20 21" key="1">
    <citation type="journal article" date="2013" name="Genome Announc.">
        <title>Draft Genome Sequence of Desulfotignum phosphitoxidans DSM 13687 Strain FiPS-3.</title>
        <authorList>
            <person name="Poehlein A."/>
            <person name="Daniel R."/>
            <person name="Simeonova D.D."/>
        </authorList>
    </citation>
    <scope>NUCLEOTIDE SEQUENCE [LARGE SCALE GENOMIC DNA]</scope>
    <source>
        <strain evidence="20 21">DSM 13687</strain>
    </source>
</reference>
<evidence type="ECO:0000256" key="13">
    <source>
        <dbReference type="ARBA" id="ARBA00023136"/>
    </source>
</evidence>
<keyword evidence="7 19" id="KW-1003">Cell membrane</keyword>
<evidence type="ECO:0000256" key="2">
    <source>
        <dbReference type="ARBA" id="ARBA00004651"/>
    </source>
</evidence>